<reference evidence="2 3" key="1">
    <citation type="submission" date="2015-09" db="EMBL/GenBank/DDBJ databases">
        <title>Draft genome of the parasitic nematode Teladorsagia circumcincta isolate WARC Sus (inbred).</title>
        <authorList>
            <person name="Mitreva M."/>
        </authorList>
    </citation>
    <scope>NUCLEOTIDE SEQUENCE [LARGE SCALE GENOMIC DNA]</scope>
    <source>
        <strain evidence="2 3">S</strain>
    </source>
</reference>
<evidence type="ECO:0000313" key="2">
    <source>
        <dbReference type="EMBL" id="PIO54617.1"/>
    </source>
</evidence>
<feature type="transmembrane region" description="Helical" evidence="1">
    <location>
        <begin position="93"/>
        <end position="113"/>
    </location>
</feature>
<sequence length="168" mass="19373">MGGICEIHQKWYIPLKRGWRRSRIRRLNTCQKCCTTLADVLSFVAQANENLCCYNKDDLKTRAVSKIVSSYLCKLGKLMKALYIDLGCGFQNLLFSCFACIVKFFLSFALWRLRRLRVYFRRRADFSFELLAALCCRSKSSKDVNSSSSRVPLVFSIRCSHSAFTSCL</sequence>
<accession>A0A2G9T9H0</accession>
<name>A0A2G9T9H0_TELCI</name>
<keyword evidence="1" id="KW-1133">Transmembrane helix</keyword>
<dbReference type="Proteomes" id="UP000230423">
    <property type="component" value="Unassembled WGS sequence"/>
</dbReference>
<protein>
    <submittedName>
        <fullName evidence="2">Uncharacterized protein</fullName>
    </submittedName>
</protein>
<gene>
    <name evidence="2" type="ORF">TELCIR_24014</name>
</gene>
<proteinExistence type="predicted"/>
<keyword evidence="1" id="KW-0812">Transmembrane</keyword>
<organism evidence="2 3">
    <name type="scientific">Teladorsagia circumcincta</name>
    <name type="common">Brown stomach worm</name>
    <name type="synonym">Ostertagia circumcincta</name>
    <dbReference type="NCBI Taxonomy" id="45464"/>
    <lineage>
        <taxon>Eukaryota</taxon>
        <taxon>Metazoa</taxon>
        <taxon>Ecdysozoa</taxon>
        <taxon>Nematoda</taxon>
        <taxon>Chromadorea</taxon>
        <taxon>Rhabditida</taxon>
        <taxon>Rhabditina</taxon>
        <taxon>Rhabditomorpha</taxon>
        <taxon>Strongyloidea</taxon>
        <taxon>Trichostrongylidae</taxon>
        <taxon>Teladorsagia</taxon>
    </lineage>
</organism>
<keyword evidence="1" id="KW-0472">Membrane</keyword>
<evidence type="ECO:0000256" key="1">
    <source>
        <dbReference type="SAM" id="Phobius"/>
    </source>
</evidence>
<dbReference type="EMBL" id="KZ394492">
    <property type="protein sequence ID" value="PIO54617.1"/>
    <property type="molecule type" value="Genomic_DNA"/>
</dbReference>
<dbReference type="AlphaFoldDB" id="A0A2G9T9H0"/>
<evidence type="ECO:0000313" key="3">
    <source>
        <dbReference type="Proteomes" id="UP000230423"/>
    </source>
</evidence>
<keyword evidence="3" id="KW-1185">Reference proteome</keyword>